<dbReference type="HOGENOM" id="CLU_042960_1_1_1"/>
<dbReference type="GeneID" id="190794"/>
<sequence>MLLTSISDPQVYSIICYVIAGFSLPIHLFGGFCILFKTPEIMHSTKWALFNLHVWSSILDLSLSLFAQPFFCTPTFSGLSLGVLKWVGIPTEVLVLVISTIFMLVPISIILMFENRYFILFVRNDSWRYLRYPFLIINYIIGITVCIPAYLNIPKDQNSVRRILFDMYPQACEQVTDKSKILVMSLVDNTSAVQNSLTLIVLIEIIVFAVLLRVKINKAIKNIHSSVSRDTLKKQKRFMNALKIQIAIPIAIIFFPAAGGAILASQSSSQQGVDNLLNLITSVHGVLSTILMVYLQKPYREVFRSMFCGWRKQVEMKSPRIFSASRH</sequence>
<organism evidence="2 3">
    <name type="scientific">Caenorhabditis elegans</name>
    <dbReference type="NCBI Taxonomy" id="6239"/>
    <lineage>
        <taxon>Eukaryota</taxon>
        <taxon>Metazoa</taxon>
        <taxon>Ecdysozoa</taxon>
        <taxon>Nematoda</taxon>
        <taxon>Chromadorea</taxon>
        <taxon>Rhabditida</taxon>
        <taxon>Rhabditina</taxon>
        <taxon>Rhabditomorpha</taxon>
        <taxon>Rhabditoidea</taxon>
        <taxon>Rhabditidae</taxon>
        <taxon>Peloderinae</taxon>
        <taxon>Caenorhabditis</taxon>
    </lineage>
</organism>
<dbReference type="PhylomeDB" id="Q9XXA9"/>
<evidence type="ECO:0000313" key="4">
    <source>
        <dbReference type="WormBase" id="Y94A7B.5"/>
    </source>
</evidence>
<accession>Q9XXA9</accession>
<reference evidence="2 3" key="1">
    <citation type="journal article" date="1998" name="Science">
        <title>Genome sequence of the nematode C. elegans: a platform for investigating biology.</title>
        <authorList>
            <consortium name="The C. elegans sequencing consortium"/>
            <person name="Sulson J.E."/>
            <person name="Waterston R."/>
        </authorList>
    </citation>
    <scope>NUCLEOTIDE SEQUENCE [LARGE SCALE GENOMIC DNA]</scope>
    <source>
        <strain evidence="2 3">Bristol N2</strain>
    </source>
</reference>
<feature type="transmembrane region" description="Helical" evidence="1">
    <location>
        <begin position="12"/>
        <end position="36"/>
    </location>
</feature>
<feature type="transmembrane region" description="Helical" evidence="1">
    <location>
        <begin position="242"/>
        <end position="264"/>
    </location>
</feature>
<dbReference type="Proteomes" id="UP000001940">
    <property type="component" value="Chromosome V"/>
</dbReference>
<dbReference type="InterPro" id="IPR053220">
    <property type="entry name" value="Nematode_rcpt-like_serp_H"/>
</dbReference>
<protein>
    <submittedName>
        <fullName evidence="2">Serpentine Receptor, class H</fullName>
    </submittedName>
</protein>
<evidence type="ECO:0000313" key="2">
    <source>
        <dbReference type="EMBL" id="CAA19567.1"/>
    </source>
</evidence>
<keyword evidence="1" id="KW-0812">Transmembrane</keyword>
<dbReference type="InterPro" id="IPR019422">
    <property type="entry name" value="7TM_GPCR_serpentine_rcpt_Srh"/>
</dbReference>
<dbReference type="InParanoid" id="Q9XXA9"/>
<dbReference type="PANTHER" id="PTHR22941:SF48">
    <property type="entry name" value="G PROTEIN-COUPLED RECEPTOR-RELATED"/>
    <property type="match status" value="1"/>
</dbReference>
<evidence type="ECO:0000256" key="1">
    <source>
        <dbReference type="SAM" id="Phobius"/>
    </source>
</evidence>
<keyword evidence="2" id="KW-0675">Receptor</keyword>
<dbReference type="OMA" id="ESIWYLA"/>
<dbReference type="RefSeq" id="NP_507498.1">
    <property type="nucleotide sequence ID" value="NM_075097.1"/>
</dbReference>
<dbReference type="SUPFAM" id="SSF81321">
    <property type="entry name" value="Family A G protein-coupled receptor-like"/>
    <property type="match status" value="1"/>
</dbReference>
<feature type="transmembrane region" description="Helical" evidence="1">
    <location>
        <begin position="48"/>
        <end position="67"/>
    </location>
</feature>
<feature type="transmembrane region" description="Helical" evidence="1">
    <location>
        <begin position="132"/>
        <end position="151"/>
    </location>
</feature>
<dbReference type="EMBL" id="BX284605">
    <property type="protein sequence ID" value="CAA19567.1"/>
    <property type="molecule type" value="Genomic_DNA"/>
</dbReference>
<feature type="transmembrane region" description="Helical" evidence="1">
    <location>
        <begin position="192"/>
        <end position="212"/>
    </location>
</feature>
<dbReference type="PIR" id="T27484">
    <property type="entry name" value="T27484"/>
</dbReference>
<dbReference type="Pfam" id="PF10318">
    <property type="entry name" value="7TM_GPCR_Srh"/>
    <property type="match status" value="1"/>
</dbReference>
<evidence type="ECO:0000313" key="3">
    <source>
        <dbReference type="Proteomes" id="UP000001940"/>
    </source>
</evidence>
<dbReference type="AGR" id="WB:WBGene00005502"/>
<proteinExistence type="predicted"/>
<keyword evidence="1" id="KW-1133">Transmembrane helix</keyword>
<dbReference type="PANTHER" id="PTHR22941">
    <property type="entry name" value="SERPENTINE RECEPTOR"/>
    <property type="match status" value="1"/>
</dbReference>
<dbReference type="AlphaFoldDB" id="Q9XXA9"/>
<name>Q9XXA9_CAEEL</name>
<keyword evidence="1" id="KW-0472">Membrane</keyword>
<keyword evidence="3" id="KW-1185">Reference proteome</keyword>
<dbReference type="KEGG" id="cel:CELE_Y94A7B.5"/>
<dbReference type="WormBase" id="Y94A7B.5">
    <property type="protein sequence ID" value="CE19283"/>
    <property type="gene ID" value="WBGene00005502"/>
    <property type="gene designation" value="srh-298"/>
</dbReference>
<dbReference type="CTD" id="190794"/>
<feature type="transmembrane region" description="Helical" evidence="1">
    <location>
        <begin position="87"/>
        <end position="111"/>
    </location>
</feature>
<gene>
    <name evidence="2 4" type="primary">srh-298</name>
    <name evidence="2" type="ORF">CELE_Y94A7B.5</name>
    <name evidence="4" type="ORF">Y94A7B.5</name>
</gene>
<dbReference type="PaxDb" id="6239-Y94A7B.5"/>
<dbReference type="UCSC" id="Y94A7B.5">
    <property type="organism name" value="c. elegans"/>
</dbReference>
<feature type="transmembrane region" description="Helical" evidence="1">
    <location>
        <begin position="276"/>
        <end position="295"/>
    </location>
</feature>